<sequence>MMLDGIPCSDREELAEQVGQRSSIHHLPSQSLPWQSP</sequence>
<dbReference type="AlphaFoldDB" id="A0A2P2JN99"/>
<feature type="region of interest" description="Disordered" evidence="1">
    <location>
        <begin position="1"/>
        <end position="37"/>
    </location>
</feature>
<proteinExistence type="predicted"/>
<organism evidence="2">
    <name type="scientific">Rhizophora mucronata</name>
    <name type="common">Asiatic mangrove</name>
    <dbReference type="NCBI Taxonomy" id="61149"/>
    <lineage>
        <taxon>Eukaryota</taxon>
        <taxon>Viridiplantae</taxon>
        <taxon>Streptophyta</taxon>
        <taxon>Embryophyta</taxon>
        <taxon>Tracheophyta</taxon>
        <taxon>Spermatophyta</taxon>
        <taxon>Magnoliopsida</taxon>
        <taxon>eudicotyledons</taxon>
        <taxon>Gunneridae</taxon>
        <taxon>Pentapetalae</taxon>
        <taxon>rosids</taxon>
        <taxon>fabids</taxon>
        <taxon>Malpighiales</taxon>
        <taxon>Rhizophoraceae</taxon>
        <taxon>Rhizophora</taxon>
    </lineage>
</organism>
<protein>
    <submittedName>
        <fullName evidence="2">Uncharacterized protein MANES_08G115900</fullName>
    </submittedName>
</protein>
<dbReference type="EMBL" id="GGEC01014474">
    <property type="protein sequence ID" value="MBW94957.1"/>
    <property type="molecule type" value="Transcribed_RNA"/>
</dbReference>
<reference evidence="2" key="1">
    <citation type="submission" date="2018-02" db="EMBL/GenBank/DDBJ databases">
        <title>Rhizophora mucronata_Transcriptome.</title>
        <authorList>
            <person name="Meera S.P."/>
            <person name="Sreeshan A."/>
            <person name="Augustine A."/>
        </authorList>
    </citation>
    <scope>NUCLEOTIDE SEQUENCE</scope>
    <source>
        <tissue evidence="2">Leaf</tissue>
    </source>
</reference>
<feature type="compositionally biased region" description="Polar residues" evidence="1">
    <location>
        <begin position="28"/>
        <end position="37"/>
    </location>
</feature>
<accession>A0A2P2JN99</accession>
<evidence type="ECO:0000256" key="1">
    <source>
        <dbReference type="SAM" id="MobiDB-lite"/>
    </source>
</evidence>
<evidence type="ECO:0000313" key="2">
    <source>
        <dbReference type="EMBL" id="MBW94957.1"/>
    </source>
</evidence>
<name>A0A2P2JN99_RHIMU</name>